<comment type="caution">
    <text evidence="6">The sequence shown here is derived from an EMBL/GenBank/DDBJ whole genome shotgun (WGS) entry which is preliminary data.</text>
</comment>
<keyword evidence="7" id="KW-1185">Reference proteome</keyword>
<reference evidence="6 7" key="1">
    <citation type="submission" date="2019-03" db="EMBL/GenBank/DDBJ databases">
        <title>Genomic Encyclopedia of Type Strains, Phase IV (KMG-IV): sequencing the most valuable type-strain genomes for metagenomic binning, comparative biology and taxonomic classification.</title>
        <authorList>
            <person name="Goeker M."/>
        </authorList>
    </citation>
    <scope>NUCLEOTIDE SEQUENCE [LARGE SCALE GENOMIC DNA]</scope>
    <source>
        <strain evidence="6 7">DSM 15969</strain>
    </source>
</reference>
<dbReference type="Gene3D" id="1.10.10.10">
    <property type="entry name" value="Winged helix-like DNA-binding domain superfamily/Winged helix DNA-binding domain"/>
    <property type="match status" value="1"/>
</dbReference>
<dbReference type="Gene3D" id="3.40.190.290">
    <property type="match status" value="1"/>
</dbReference>
<evidence type="ECO:0000256" key="4">
    <source>
        <dbReference type="ARBA" id="ARBA00023163"/>
    </source>
</evidence>
<dbReference type="EMBL" id="SLUI01000003">
    <property type="protein sequence ID" value="TCL38851.1"/>
    <property type="molecule type" value="Genomic_DNA"/>
</dbReference>
<evidence type="ECO:0000313" key="6">
    <source>
        <dbReference type="EMBL" id="TCL38851.1"/>
    </source>
</evidence>
<dbReference type="InterPro" id="IPR005119">
    <property type="entry name" value="LysR_subst-bd"/>
</dbReference>
<dbReference type="PROSITE" id="PS50931">
    <property type="entry name" value="HTH_LYSR"/>
    <property type="match status" value="1"/>
</dbReference>
<evidence type="ECO:0000256" key="3">
    <source>
        <dbReference type="ARBA" id="ARBA00023125"/>
    </source>
</evidence>
<dbReference type="InterPro" id="IPR036390">
    <property type="entry name" value="WH_DNA-bd_sf"/>
</dbReference>
<accession>A0A4R1Q8W9</accession>
<dbReference type="Pfam" id="PF00126">
    <property type="entry name" value="HTH_1"/>
    <property type="match status" value="1"/>
</dbReference>
<keyword evidence="4" id="KW-0804">Transcription</keyword>
<evidence type="ECO:0000259" key="5">
    <source>
        <dbReference type="PROSITE" id="PS50931"/>
    </source>
</evidence>
<dbReference type="GO" id="GO:0003700">
    <property type="term" value="F:DNA-binding transcription factor activity"/>
    <property type="evidence" value="ECO:0007669"/>
    <property type="project" value="InterPro"/>
</dbReference>
<dbReference type="GO" id="GO:0003677">
    <property type="term" value="F:DNA binding"/>
    <property type="evidence" value="ECO:0007669"/>
    <property type="project" value="UniProtKB-KW"/>
</dbReference>
<evidence type="ECO:0000256" key="1">
    <source>
        <dbReference type="ARBA" id="ARBA00009437"/>
    </source>
</evidence>
<keyword evidence="3 6" id="KW-0238">DNA-binding</keyword>
<name>A0A4R1Q8W9_9FIRM</name>
<dbReference type="FunFam" id="1.10.10.10:FF:000001">
    <property type="entry name" value="LysR family transcriptional regulator"/>
    <property type="match status" value="1"/>
</dbReference>
<dbReference type="PRINTS" id="PR00039">
    <property type="entry name" value="HTHLYSR"/>
</dbReference>
<sequence>MDIKDIQYFLAITEEGNISAAAKRLHMAQPPLSRQIKQLEGQLGVQLLERGKRKVKLTAAGHLFRTRAEQITELLNTTTKELQDFDNGIRGVLSIGAVTASGATLLPNLIKTFRSLYPNVTFRIREGETSRITELLDRGIVDLGMVRLPFDTNIYESIKLPNEPLVILYSPEHPGITSKSSDTISLVDLKNKPLMIHRKFEEQLVYYCRQAGFSPYILCESDDVMPLLAWADANIGIAVVPRSAIGLIPRTNLIAKEITDPH</sequence>
<dbReference type="SUPFAM" id="SSF53850">
    <property type="entry name" value="Periplasmic binding protein-like II"/>
    <property type="match status" value="1"/>
</dbReference>
<feature type="domain" description="HTH lysR-type" evidence="5">
    <location>
        <begin position="1"/>
        <end position="58"/>
    </location>
</feature>
<protein>
    <submittedName>
        <fullName evidence="6">DNA-binding transcriptional LysR family regulator</fullName>
    </submittedName>
</protein>
<dbReference type="Proteomes" id="UP000295063">
    <property type="component" value="Unassembled WGS sequence"/>
</dbReference>
<gene>
    <name evidence="6" type="ORF">EV210_103335</name>
</gene>
<dbReference type="PANTHER" id="PTHR30419">
    <property type="entry name" value="HTH-TYPE TRANSCRIPTIONAL REGULATOR YBHD"/>
    <property type="match status" value="1"/>
</dbReference>
<dbReference type="RefSeq" id="WP_243650454.1">
    <property type="nucleotide sequence ID" value="NZ_SLUI01000003.1"/>
</dbReference>
<dbReference type="CDD" id="cd05466">
    <property type="entry name" value="PBP2_LTTR_substrate"/>
    <property type="match status" value="1"/>
</dbReference>
<organism evidence="6 7">
    <name type="scientific">Anaerospora hongkongensis</name>
    <dbReference type="NCBI Taxonomy" id="244830"/>
    <lineage>
        <taxon>Bacteria</taxon>
        <taxon>Bacillati</taxon>
        <taxon>Bacillota</taxon>
        <taxon>Negativicutes</taxon>
        <taxon>Selenomonadales</taxon>
        <taxon>Sporomusaceae</taxon>
        <taxon>Anaerospora</taxon>
    </lineage>
</organism>
<dbReference type="GO" id="GO:0005829">
    <property type="term" value="C:cytosol"/>
    <property type="evidence" value="ECO:0007669"/>
    <property type="project" value="TreeGrafter"/>
</dbReference>
<dbReference type="InterPro" id="IPR036388">
    <property type="entry name" value="WH-like_DNA-bd_sf"/>
</dbReference>
<dbReference type="Pfam" id="PF03466">
    <property type="entry name" value="LysR_substrate"/>
    <property type="match status" value="1"/>
</dbReference>
<dbReference type="InterPro" id="IPR050950">
    <property type="entry name" value="HTH-type_LysR_regulators"/>
</dbReference>
<dbReference type="PANTHER" id="PTHR30419:SF28">
    <property type="entry name" value="HTH-TYPE TRANSCRIPTIONAL REGULATOR BSDA"/>
    <property type="match status" value="1"/>
</dbReference>
<dbReference type="InterPro" id="IPR000847">
    <property type="entry name" value="LysR_HTH_N"/>
</dbReference>
<dbReference type="SUPFAM" id="SSF46785">
    <property type="entry name" value="Winged helix' DNA-binding domain"/>
    <property type="match status" value="1"/>
</dbReference>
<evidence type="ECO:0000313" key="7">
    <source>
        <dbReference type="Proteomes" id="UP000295063"/>
    </source>
</evidence>
<comment type="similarity">
    <text evidence="1">Belongs to the LysR transcriptional regulatory family.</text>
</comment>
<dbReference type="AlphaFoldDB" id="A0A4R1Q8W9"/>
<keyword evidence="2" id="KW-0805">Transcription regulation</keyword>
<proteinExistence type="inferred from homology"/>
<evidence type="ECO:0000256" key="2">
    <source>
        <dbReference type="ARBA" id="ARBA00023015"/>
    </source>
</evidence>